<sequence>LDIVVHDHPIVLRGTGVDIEAGRIRGTVILSLPEATDIKVLDIRCTGKSRVHVVVKEGARSQPQTTIHYIKDIGLLQGDTSHTHTLKAGRHEFPFTFDIDALSAASLVANFGMAAIEWRLRATAVRPSFSTNFTATKDLTVVRSFGTEALEFQQTLEIENVWPEKVSYTVILPHKAWAAGDQISAILKFTPLVKGVKVVSIKMSLQEKVKTTWRAFSYEDVRVV</sequence>
<feature type="non-terminal residue" evidence="2">
    <location>
        <position position="224"/>
    </location>
</feature>
<keyword evidence="3" id="KW-1185">Reference proteome</keyword>
<proteinExistence type="predicted"/>
<dbReference type="EMBL" id="KN824284">
    <property type="protein sequence ID" value="KIM30506.1"/>
    <property type="molecule type" value="Genomic_DNA"/>
</dbReference>
<evidence type="ECO:0000313" key="3">
    <source>
        <dbReference type="Proteomes" id="UP000054097"/>
    </source>
</evidence>
<dbReference type="Proteomes" id="UP000054097">
    <property type="component" value="Unassembled WGS sequence"/>
</dbReference>
<dbReference type="OrthoDB" id="2333384at2759"/>
<reference evidence="3" key="2">
    <citation type="submission" date="2015-01" db="EMBL/GenBank/DDBJ databases">
        <title>Evolutionary Origins and Diversification of the Mycorrhizal Mutualists.</title>
        <authorList>
            <consortium name="DOE Joint Genome Institute"/>
            <consortium name="Mycorrhizal Genomics Consortium"/>
            <person name="Kohler A."/>
            <person name="Kuo A."/>
            <person name="Nagy L.G."/>
            <person name="Floudas D."/>
            <person name="Copeland A."/>
            <person name="Barry K.W."/>
            <person name="Cichocki N."/>
            <person name="Veneault-Fourrey C."/>
            <person name="LaButti K."/>
            <person name="Lindquist E.A."/>
            <person name="Lipzen A."/>
            <person name="Lundell T."/>
            <person name="Morin E."/>
            <person name="Murat C."/>
            <person name="Riley R."/>
            <person name="Ohm R."/>
            <person name="Sun H."/>
            <person name="Tunlid A."/>
            <person name="Henrissat B."/>
            <person name="Grigoriev I.V."/>
            <person name="Hibbett D.S."/>
            <person name="Martin F."/>
        </authorList>
    </citation>
    <scope>NUCLEOTIDE SEQUENCE [LARGE SCALE GENOMIC DNA]</scope>
    <source>
        <strain evidence="3">MAFF 305830</strain>
    </source>
</reference>
<dbReference type="InterPro" id="IPR050357">
    <property type="entry name" value="Arrestin_domain-protein"/>
</dbReference>
<dbReference type="GO" id="GO:0005886">
    <property type="term" value="C:plasma membrane"/>
    <property type="evidence" value="ECO:0007669"/>
    <property type="project" value="TreeGrafter"/>
</dbReference>
<dbReference type="GO" id="GO:0031625">
    <property type="term" value="F:ubiquitin protein ligase binding"/>
    <property type="evidence" value="ECO:0007669"/>
    <property type="project" value="TreeGrafter"/>
</dbReference>
<dbReference type="Gene3D" id="2.60.40.640">
    <property type="match status" value="1"/>
</dbReference>
<organism evidence="2 3">
    <name type="scientific">Serendipita vermifera MAFF 305830</name>
    <dbReference type="NCBI Taxonomy" id="933852"/>
    <lineage>
        <taxon>Eukaryota</taxon>
        <taxon>Fungi</taxon>
        <taxon>Dikarya</taxon>
        <taxon>Basidiomycota</taxon>
        <taxon>Agaricomycotina</taxon>
        <taxon>Agaricomycetes</taxon>
        <taxon>Sebacinales</taxon>
        <taxon>Serendipitaceae</taxon>
        <taxon>Serendipita</taxon>
    </lineage>
</organism>
<feature type="domain" description="Arrestin-like N-terminal" evidence="1">
    <location>
        <begin position="23"/>
        <end position="144"/>
    </location>
</feature>
<evidence type="ECO:0000259" key="1">
    <source>
        <dbReference type="Pfam" id="PF00339"/>
    </source>
</evidence>
<dbReference type="InterPro" id="IPR014752">
    <property type="entry name" value="Arrestin-like_C"/>
</dbReference>
<reference evidence="2 3" key="1">
    <citation type="submission" date="2014-04" db="EMBL/GenBank/DDBJ databases">
        <authorList>
            <consortium name="DOE Joint Genome Institute"/>
            <person name="Kuo A."/>
            <person name="Zuccaro A."/>
            <person name="Kohler A."/>
            <person name="Nagy L.G."/>
            <person name="Floudas D."/>
            <person name="Copeland A."/>
            <person name="Barry K.W."/>
            <person name="Cichocki N."/>
            <person name="Veneault-Fourrey C."/>
            <person name="LaButti K."/>
            <person name="Lindquist E.A."/>
            <person name="Lipzen A."/>
            <person name="Lundell T."/>
            <person name="Morin E."/>
            <person name="Murat C."/>
            <person name="Sun H."/>
            <person name="Tunlid A."/>
            <person name="Henrissat B."/>
            <person name="Grigoriev I.V."/>
            <person name="Hibbett D.S."/>
            <person name="Martin F."/>
            <person name="Nordberg H.P."/>
            <person name="Cantor M.N."/>
            <person name="Hua S.X."/>
        </authorList>
    </citation>
    <scope>NUCLEOTIDE SEQUENCE [LARGE SCALE GENOMIC DNA]</scope>
    <source>
        <strain evidence="2 3">MAFF 305830</strain>
    </source>
</reference>
<protein>
    <recommendedName>
        <fullName evidence="1">Arrestin-like N-terminal domain-containing protein</fullName>
    </recommendedName>
</protein>
<feature type="non-terminal residue" evidence="2">
    <location>
        <position position="1"/>
    </location>
</feature>
<dbReference type="PANTHER" id="PTHR11188:SF17">
    <property type="entry name" value="FI21816P1"/>
    <property type="match status" value="1"/>
</dbReference>
<dbReference type="HOGENOM" id="CLU_079124_0_0_1"/>
<dbReference type="GO" id="GO:0030674">
    <property type="term" value="F:protein-macromolecule adaptor activity"/>
    <property type="evidence" value="ECO:0007669"/>
    <property type="project" value="TreeGrafter"/>
</dbReference>
<dbReference type="Pfam" id="PF00339">
    <property type="entry name" value="Arrestin_N"/>
    <property type="match status" value="1"/>
</dbReference>
<gene>
    <name evidence="2" type="ORF">M408DRAFT_32139</name>
</gene>
<dbReference type="InterPro" id="IPR011021">
    <property type="entry name" value="Arrestin-like_N"/>
</dbReference>
<name>A0A0C3BGA3_SERVB</name>
<dbReference type="GO" id="GO:0070086">
    <property type="term" value="P:ubiquitin-dependent endocytosis"/>
    <property type="evidence" value="ECO:0007669"/>
    <property type="project" value="TreeGrafter"/>
</dbReference>
<dbReference type="STRING" id="933852.A0A0C3BGA3"/>
<dbReference type="PANTHER" id="PTHR11188">
    <property type="entry name" value="ARRESTIN DOMAIN CONTAINING PROTEIN"/>
    <property type="match status" value="1"/>
</dbReference>
<evidence type="ECO:0000313" key="2">
    <source>
        <dbReference type="EMBL" id="KIM30506.1"/>
    </source>
</evidence>
<dbReference type="AlphaFoldDB" id="A0A0C3BGA3"/>
<accession>A0A0C3BGA3</accession>
<dbReference type="GO" id="GO:0005829">
    <property type="term" value="C:cytosol"/>
    <property type="evidence" value="ECO:0007669"/>
    <property type="project" value="TreeGrafter"/>
</dbReference>